<feature type="transmembrane region" description="Helical" evidence="8">
    <location>
        <begin position="37"/>
        <end position="54"/>
    </location>
</feature>
<evidence type="ECO:0000256" key="5">
    <source>
        <dbReference type="ARBA" id="ARBA00022692"/>
    </source>
</evidence>
<feature type="transmembrane region" description="Helical" evidence="8">
    <location>
        <begin position="7"/>
        <end position="25"/>
    </location>
</feature>
<evidence type="ECO:0000256" key="7">
    <source>
        <dbReference type="ARBA" id="ARBA00023136"/>
    </source>
</evidence>
<gene>
    <name evidence="10" type="ORF">SAMN04488094_102371</name>
</gene>
<accession>A0A1I1G126</accession>
<feature type="transmembrane region" description="Helical" evidence="8">
    <location>
        <begin position="234"/>
        <end position="256"/>
    </location>
</feature>
<evidence type="ECO:0000256" key="2">
    <source>
        <dbReference type="ARBA" id="ARBA00007362"/>
    </source>
</evidence>
<comment type="similarity">
    <text evidence="2">Belongs to the EamA transporter family.</text>
</comment>
<feature type="transmembrane region" description="Helical" evidence="8">
    <location>
        <begin position="175"/>
        <end position="195"/>
    </location>
</feature>
<sequence>MSEARKGILAMIGACVIWGLSPLFFKALRHVPPIEILAHRTVWAFLFFCVVLRVQGRLGEMPRLLLMSPARVAVAAVMISANWFVYIWAIQVGHGIEASLGYYLFPLVAVLLGATVFRERLDRTQWFAVGLAAVAVALLSFGLKVVPVVSLVLAGTFGFYGMIKKGLDAGPVVSVTAEVAILLPIALAWLAWRYGQTANFPYSTGTAAMLFLSGTAYTAIPLMLFTYAARRARLVTIGLVQYLNPTLQFLCATLVFAEPFTLWHAMAFGLIWAALALYSGHAMAVERAVRKRSIRFPTSGTV</sequence>
<feature type="domain" description="EamA" evidence="9">
    <location>
        <begin position="6"/>
        <end position="140"/>
    </location>
</feature>
<dbReference type="InterPro" id="IPR000620">
    <property type="entry name" value="EamA_dom"/>
</dbReference>
<evidence type="ECO:0000256" key="1">
    <source>
        <dbReference type="ARBA" id="ARBA00004651"/>
    </source>
</evidence>
<dbReference type="RefSeq" id="WP_093359727.1">
    <property type="nucleotide sequence ID" value="NZ_FOLG01000002.1"/>
</dbReference>
<name>A0A1I1G126_9RHOB</name>
<dbReference type="EMBL" id="FOLG01000002">
    <property type="protein sequence ID" value="SFC05235.1"/>
    <property type="molecule type" value="Genomic_DNA"/>
</dbReference>
<keyword evidence="5 8" id="KW-0812">Transmembrane</keyword>
<keyword evidence="4" id="KW-1003">Cell membrane</keyword>
<dbReference type="InterPro" id="IPR037185">
    <property type="entry name" value="EmrE-like"/>
</dbReference>
<feature type="transmembrane region" description="Helical" evidence="8">
    <location>
        <begin position="124"/>
        <end position="141"/>
    </location>
</feature>
<dbReference type="NCBIfam" id="TIGR00688">
    <property type="entry name" value="rarD"/>
    <property type="match status" value="1"/>
</dbReference>
<dbReference type="PANTHER" id="PTHR22911">
    <property type="entry name" value="ACYL-MALONYL CONDENSING ENZYME-RELATED"/>
    <property type="match status" value="1"/>
</dbReference>
<dbReference type="InterPro" id="IPR004626">
    <property type="entry name" value="RarD"/>
</dbReference>
<organism evidence="10 11">
    <name type="scientific">Tropicimonas isoalkanivorans</name>
    <dbReference type="NCBI Taxonomy" id="441112"/>
    <lineage>
        <taxon>Bacteria</taxon>
        <taxon>Pseudomonadati</taxon>
        <taxon>Pseudomonadota</taxon>
        <taxon>Alphaproteobacteria</taxon>
        <taxon>Rhodobacterales</taxon>
        <taxon>Roseobacteraceae</taxon>
        <taxon>Tropicimonas</taxon>
    </lineage>
</organism>
<keyword evidence="11" id="KW-1185">Reference proteome</keyword>
<feature type="transmembrane region" description="Helical" evidence="8">
    <location>
        <begin position="100"/>
        <end position="117"/>
    </location>
</feature>
<feature type="transmembrane region" description="Helical" evidence="8">
    <location>
        <begin position="262"/>
        <end position="285"/>
    </location>
</feature>
<evidence type="ECO:0000256" key="3">
    <source>
        <dbReference type="ARBA" id="ARBA00022448"/>
    </source>
</evidence>
<evidence type="ECO:0000259" key="9">
    <source>
        <dbReference type="Pfam" id="PF00892"/>
    </source>
</evidence>
<feature type="transmembrane region" description="Helical" evidence="8">
    <location>
        <begin position="147"/>
        <end position="163"/>
    </location>
</feature>
<evidence type="ECO:0000256" key="4">
    <source>
        <dbReference type="ARBA" id="ARBA00022475"/>
    </source>
</evidence>
<feature type="transmembrane region" description="Helical" evidence="8">
    <location>
        <begin position="207"/>
        <end position="227"/>
    </location>
</feature>
<evidence type="ECO:0000313" key="11">
    <source>
        <dbReference type="Proteomes" id="UP000198728"/>
    </source>
</evidence>
<feature type="transmembrane region" description="Helical" evidence="8">
    <location>
        <begin position="66"/>
        <end position="88"/>
    </location>
</feature>
<reference evidence="10 11" key="1">
    <citation type="submission" date="2016-10" db="EMBL/GenBank/DDBJ databases">
        <authorList>
            <person name="de Groot N.N."/>
        </authorList>
    </citation>
    <scope>NUCLEOTIDE SEQUENCE [LARGE SCALE GENOMIC DNA]</scope>
    <source>
        <strain evidence="10 11">DSM 19548</strain>
    </source>
</reference>
<dbReference type="STRING" id="441112.SAMN04488094_102371"/>
<dbReference type="PANTHER" id="PTHR22911:SF137">
    <property type="entry name" value="SOLUTE CARRIER FAMILY 35 MEMBER G2-RELATED"/>
    <property type="match status" value="1"/>
</dbReference>
<dbReference type="AlphaFoldDB" id="A0A1I1G126"/>
<evidence type="ECO:0000313" key="10">
    <source>
        <dbReference type="EMBL" id="SFC05235.1"/>
    </source>
</evidence>
<dbReference type="Proteomes" id="UP000198728">
    <property type="component" value="Unassembled WGS sequence"/>
</dbReference>
<comment type="subcellular location">
    <subcellularLocation>
        <location evidence="1">Cell membrane</location>
        <topology evidence="1">Multi-pass membrane protein</topology>
    </subcellularLocation>
</comment>
<dbReference type="Pfam" id="PF00892">
    <property type="entry name" value="EamA"/>
    <property type="match status" value="1"/>
</dbReference>
<evidence type="ECO:0000256" key="8">
    <source>
        <dbReference type="SAM" id="Phobius"/>
    </source>
</evidence>
<keyword evidence="7 8" id="KW-0472">Membrane</keyword>
<keyword evidence="3" id="KW-0813">Transport</keyword>
<proteinExistence type="inferred from homology"/>
<protein>
    <submittedName>
        <fullName evidence="10">Chloramphenicol-sensitive protein RarD</fullName>
    </submittedName>
</protein>
<dbReference type="OrthoDB" id="369870at2"/>
<evidence type="ECO:0000256" key="6">
    <source>
        <dbReference type="ARBA" id="ARBA00022989"/>
    </source>
</evidence>
<dbReference type="GO" id="GO:0005886">
    <property type="term" value="C:plasma membrane"/>
    <property type="evidence" value="ECO:0007669"/>
    <property type="project" value="UniProtKB-SubCell"/>
</dbReference>
<keyword evidence="6 8" id="KW-1133">Transmembrane helix</keyword>
<dbReference type="SUPFAM" id="SSF103481">
    <property type="entry name" value="Multidrug resistance efflux transporter EmrE"/>
    <property type="match status" value="2"/>
</dbReference>